<name>A0ABN3I070_9ACTN</name>
<protein>
    <submittedName>
        <fullName evidence="2">Uncharacterized protein</fullName>
    </submittedName>
</protein>
<evidence type="ECO:0000313" key="3">
    <source>
        <dbReference type="Proteomes" id="UP001501170"/>
    </source>
</evidence>
<dbReference type="Proteomes" id="UP001501170">
    <property type="component" value="Unassembled WGS sequence"/>
</dbReference>
<evidence type="ECO:0000313" key="2">
    <source>
        <dbReference type="EMBL" id="GAA2391887.1"/>
    </source>
</evidence>
<reference evidence="2 3" key="1">
    <citation type="journal article" date="2019" name="Int. J. Syst. Evol. Microbiol.">
        <title>The Global Catalogue of Microorganisms (GCM) 10K type strain sequencing project: providing services to taxonomists for standard genome sequencing and annotation.</title>
        <authorList>
            <consortium name="The Broad Institute Genomics Platform"/>
            <consortium name="The Broad Institute Genome Sequencing Center for Infectious Disease"/>
            <person name="Wu L."/>
            <person name="Ma J."/>
        </authorList>
    </citation>
    <scope>NUCLEOTIDE SEQUENCE [LARGE SCALE GENOMIC DNA]</scope>
    <source>
        <strain evidence="2 3">JCM 16227</strain>
    </source>
</reference>
<sequence>MAPLSCVAYAFGMGIDPEPGAGRRAIWSAAALIVLTVRVLATIATVFFTIAWLVAAVRSSLLNGWLWWAAGAAIAMAISWYLYSYLRVRYPSTSRRWEP</sequence>
<dbReference type="EMBL" id="BAAARB010000026">
    <property type="protein sequence ID" value="GAA2391887.1"/>
    <property type="molecule type" value="Genomic_DNA"/>
</dbReference>
<keyword evidence="1" id="KW-0812">Transmembrane</keyword>
<feature type="transmembrane region" description="Helical" evidence="1">
    <location>
        <begin position="29"/>
        <end position="53"/>
    </location>
</feature>
<proteinExistence type="predicted"/>
<comment type="caution">
    <text evidence="2">The sequence shown here is derived from an EMBL/GenBank/DDBJ whole genome shotgun (WGS) entry which is preliminary data.</text>
</comment>
<accession>A0ABN3I070</accession>
<keyword evidence="3" id="KW-1185">Reference proteome</keyword>
<feature type="transmembrane region" description="Helical" evidence="1">
    <location>
        <begin position="65"/>
        <end position="86"/>
    </location>
</feature>
<keyword evidence="1" id="KW-1133">Transmembrane helix</keyword>
<keyword evidence="1" id="KW-0472">Membrane</keyword>
<gene>
    <name evidence="2" type="ORF">GCM10009855_34720</name>
</gene>
<organism evidence="2 3">
    <name type="scientific">Gordonia cholesterolivorans</name>
    <dbReference type="NCBI Taxonomy" id="559625"/>
    <lineage>
        <taxon>Bacteria</taxon>
        <taxon>Bacillati</taxon>
        <taxon>Actinomycetota</taxon>
        <taxon>Actinomycetes</taxon>
        <taxon>Mycobacteriales</taxon>
        <taxon>Gordoniaceae</taxon>
        <taxon>Gordonia</taxon>
    </lineage>
</organism>
<evidence type="ECO:0000256" key="1">
    <source>
        <dbReference type="SAM" id="Phobius"/>
    </source>
</evidence>